<dbReference type="EMBL" id="JAOVZQ010000001">
    <property type="protein sequence ID" value="MCY0094595.1"/>
    <property type="molecule type" value="Genomic_DNA"/>
</dbReference>
<keyword evidence="2" id="KW-1185">Reference proteome</keyword>
<organism evidence="1 2">
    <name type="scientific">Hoeflea ulvae</name>
    <dbReference type="NCBI Taxonomy" id="2983764"/>
    <lineage>
        <taxon>Bacteria</taxon>
        <taxon>Pseudomonadati</taxon>
        <taxon>Pseudomonadota</taxon>
        <taxon>Alphaproteobacteria</taxon>
        <taxon>Hyphomicrobiales</taxon>
        <taxon>Rhizobiaceae</taxon>
        <taxon>Hoeflea</taxon>
    </lineage>
</organism>
<reference evidence="1" key="1">
    <citation type="submission" date="2022-10" db="EMBL/GenBank/DDBJ databases">
        <title>Hoeflea sp. J2-29, isolated from marine algae.</title>
        <authorList>
            <person name="Kristyanto S."/>
            <person name="Kim J.M."/>
            <person name="Jeon C.O."/>
        </authorList>
    </citation>
    <scope>NUCLEOTIDE SEQUENCE</scope>
    <source>
        <strain evidence="1">J2-29</strain>
    </source>
</reference>
<accession>A0ABT3YFC5</accession>
<dbReference type="Proteomes" id="UP001081283">
    <property type="component" value="Unassembled WGS sequence"/>
</dbReference>
<proteinExistence type="predicted"/>
<dbReference type="RefSeq" id="WP_267612535.1">
    <property type="nucleotide sequence ID" value="NZ_JAOVZQ010000001.1"/>
</dbReference>
<comment type="caution">
    <text evidence="1">The sequence shown here is derived from an EMBL/GenBank/DDBJ whole genome shotgun (WGS) entry which is preliminary data.</text>
</comment>
<name>A0ABT3YFC5_9HYPH</name>
<protein>
    <recommendedName>
        <fullName evidence="3">ATP-binding protein</fullName>
    </recommendedName>
</protein>
<gene>
    <name evidence="1" type="ORF">OEG82_11230</name>
</gene>
<evidence type="ECO:0000313" key="1">
    <source>
        <dbReference type="EMBL" id="MCY0094595.1"/>
    </source>
</evidence>
<sequence length="464" mass="51504">MRNSAQQRRNALAKSWNVKGLKGQSKLGVKRAIENVVRKNKTYNPQRSELTSADLVLLLREMRTSVVLDGLYPERTKPNFWQRLRNRNPQSVGTEIDLEDFSFLKNPRATLTALRQIAEAEARCLGARINFKDEYCLDVAPFMVLVECWKEMIPVFEGGEMNVPMQKVLAAIGIQYALGVGFKGLSDFKDVWAFPLSRRRRAGGTDSRSPFVDVPTRDYATDRFVGAIDEWLGRPEIELELTESGREKLMNLLGEVLENAERHSDGYRRDGSWSVSGFLAKRSEVDGGPTYKASIGIVSIGDTFSESLSRAHPNQKSEIAAYIAAMRRAGARQSDDTLRTLAALQDGVTCVEEADAANRGGFGIMDILDFVTELGQTNDQRHTPQVTIISGSSCIQLKGPYNKGMISGDAKPPPRVQWFNSQNSASIPPDPEYVFDLDAKMPGTAISIGFSLDPDVLRRVFDGS</sequence>
<evidence type="ECO:0000313" key="2">
    <source>
        <dbReference type="Proteomes" id="UP001081283"/>
    </source>
</evidence>
<evidence type="ECO:0008006" key="3">
    <source>
        <dbReference type="Google" id="ProtNLM"/>
    </source>
</evidence>